<dbReference type="AlphaFoldDB" id="A0A5E6TW12"/>
<name>A0A5E6TW12_PSEFL</name>
<dbReference type="RefSeq" id="WP_191622774.1">
    <property type="nucleotide sequence ID" value="NZ_CABVHF010000010.1"/>
</dbReference>
<proteinExistence type="predicted"/>
<evidence type="ECO:0000313" key="2">
    <source>
        <dbReference type="Proteomes" id="UP000399692"/>
    </source>
</evidence>
<gene>
    <name evidence="1" type="ORF">PS631_03151</name>
</gene>
<dbReference type="Proteomes" id="UP000399692">
    <property type="component" value="Unassembled WGS sequence"/>
</dbReference>
<dbReference type="EMBL" id="CABVHF010000010">
    <property type="protein sequence ID" value="VVM97156.1"/>
    <property type="molecule type" value="Genomic_DNA"/>
</dbReference>
<organism evidence="1 2">
    <name type="scientific">Pseudomonas fluorescens</name>
    <dbReference type="NCBI Taxonomy" id="294"/>
    <lineage>
        <taxon>Bacteria</taxon>
        <taxon>Pseudomonadati</taxon>
        <taxon>Pseudomonadota</taxon>
        <taxon>Gammaproteobacteria</taxon>
        <taxon>Pseudomonadales</taxon>
        <taxon>Pseudomonadaceae</taxon>
        <taxon>Pseudomonas</taxon>
    </lineage>
</organism>
<reference evidence="1 2" key="1">
    <citation type="submission" date="2019-09" db="EMBL/GenBank/DDBJ databases">
        <authorList>
            <person name="Chandra G."/>
            <person name="Truman W A."/>
        </authorList>
    </citation>
    <scope>NUCLEOTIDE SEQUENCE [LARGE SCALE GENOMIC DNA]</scope>
    <source>
        <strain evidence="1">PS631</strain>
    </source>
</reference>
<evidence type="ECO:0000313" key="1">
    <source>
        <dbReference type="EMBL" id="VVM97156.1"/>
    </source>
</evidence>
<protein>
    <submittedName>
        <fullName evidence="1">Uncharacterized protein</fullName>
    </submittedName>
</protein>
<sequence length="56" mass="6100">MLLYGHPTSIEQLASQALLGYSRLTHPQRLQLRSPADEQCDVLMPAPARLLGASLA</sequence>
<accession>A0A5E6TW12</accession>